<name>W9V1X9_9GAMM</name>
<dbReference type="eggNOG" id="COG4278">
    <property type="taxonomic scope" value="Bacteria"/>
</dbReference>
<evidence type="ECO:0000313" key="1">
    <source>
        <dbReference type="EMBL" id="EXJ13498.1"/>
    </source>
</evidence>
<keyword evidence="2" id="KW-1185">Reference proteome</keyword>
<dbReference type="AlphaFoldDB" id="W9V1X9"/>
<dbReference type="STRING" id="1249627.D779_3663"/>
<protein>
    <submittedName>
        <fullName evidence="1">Uncharacterized protein</fullName>
    </submittedName>
</protein>
<dbReference type="RefSeq" id="WP_043756938.1">
    <property type="nucleotide sequence ID" value="NZ_AONC01000067.1"/>
</dbReference>
<comment type="caution">
    <text evidence="1">The sequence shown here is derived from an EMBL/GenBank/DDBJ whole genome shotgun (WGS) entry which is preliminary data.</text>
</comment>
<dbReference type="Proteomes" id="UP000019460">
    <property type="component" value="Unassembled WGS sequence"/>
</dbReference>
<accession>W9V1X9</accession>
<proteinExistence type="predicted"/>
<gene>
    <name evidence="1" type="ORF">D779_3663</name>
</gene>
<evidence type="ECO:0000313" key="2">
    <source>
        <dbReference type="Proteomes" id="UP000019460"/>
    </source>
</evidence>
<organism evidence="1 2">
    <name type="scientific">Imhoffiella purpurea</name>
    <dbReference type="NCBI Taxonomy" id="1249627"/>
    <lineage>
        <taxon>Bacteria</taxon>
        <taxon>Pseudomonadati</taxon>
        <taxon>Pseudomonadota</taxon>
        <taxon>Gammaproteobacteria</taxon>
        <taxon>Chromatiales</taxon>
        <taxon>Chromatiaceae</taxon>
        <taxon>Imhoffiella</taxon>
    </lineage>
</organism>
<dbReference type="EMBL" id="AONC01000067">
    <property type="protein sequence ID" value="EXJ13498.1"/>
    <property type="molecule type" value="Genomic_DNA"/>
</dbReference>
<dbReference type="OrthoDB" id="278697at2"/>
<dbReference type="PATRIC" id="fig|1249627.3.peg.3741"/>
<reference evidence="1 2" key="1">
    <citation type="submission" date="2012-11" db="EMBL/GenBank/DDBJ databases">
        <title>Genome assembly of Thiorhodococcus sp. AK35.</title>
        <authorList>
            <person name="Nupur N."/>
            <person name="Khatri I."/>
            <person name="Subramanian S."/>
            <person name="Pinnaka A."/>
        </authorList>
    </citation>
    <scope>NUCLEOTIDE SEQUENCE [LARGE SCALE GENOMIC DNA]</scope>
    <source>
        <strain evidence="1 2">AK35</strain>
    </source>
</reference>
<sequence>MTGLAIIVGLILLFLLARLGAARMCARRAAFIRSYDFPGGLLDRFAARHPELSAHDRHLVSRALRQFFLAYLSGGRKPVSMPSQVTDDLWHDFILFTRHYRSFCRRAFGRFLHHTPAIDLGPDRRSNDGLRRVWWHACQIEGIDPGNPARLPLLFALDERLAIEEGFHYALDRYPRRALDEDTPIHYVGDLTTGGFDASGGGFLDSLCGGWDGGDGCGGDGGGCGGD</sequence>